<dbReference type="AlphaFoldDB" id="A0A917B7X9"/>
<keyword evidence="5 8" id="KW-0812">Transmembrane</keyword>
<dbReference type="Pfam" id="PF01594">
    <property type="entry name" value="AI-2E_transport"/>
    <property type="match status" value="1"/>
</dbReference>
<proteinExistence type="inferred from homology"/>
<dbReference type="PANTHER" id="PTHR21716">
    <property type="entry name" value="TRANSMEMBRANE PROTEIN"/>
    <property type="match status" value="1"/>
</dbReference>
<feature type="transmembrane region" description="Helical" evidence="8">
    <location>
        <begin position="117"/>
        <end position="138"/>
    </location>
</feature>
<evidence type="ECO:0000313" key="10">
    <source>
        <dbReference type="Proteomes" id="UP000598775"/>
    </source>
</evidence>
<keyword evidence="6 8" id="KW-1133">Transmembrane helix</keyword>
<evidence type="ECO:0000256" key="5">
    <source>
        <dbReference type="ARBA" id="ARBA00022692"/>
    </source>
</evidence>
<evidence type="ECO:0000256" key="3">
    <source>
        <dbReference type="ARBA" id="ARBA00022448"/>
    </source>
</evidence>
<feature type="transmembrane region" description="Helical" evidence="8">
    <location>
        <begin position="357"/>
        <end position="384"/>
    </location>
</feature>
<feature type="transmembrane region" description="Helical" evidence="8">
    <location>
        <begin position="88"/>
        <end position="105"/>
    </location>
</feature>
<evidence type="ECO:0000256" key="7">
    <source>
        <dbReference type="ARBA" id="ARBA00023136"/>
    </source>
</evidence>
<feature type="transmembrane region" description="Helical" evidence="8">
    <location>
        <begin position="289"/>
        <end position="313"/>
    </location>
</feature>
<evidence type="ECO:0000256" key="4">
    <source>
        <dbReference type="ARBA" id="ARBA00022475"/>
    </source>
</evidence>
<dbReference type="GO" id="GO:0005886">
    <property type="term" value="C:plasma membrane"/>
    <property type="evidence" value="ECO:0007669"/>
    <property type="project" value="UniProtKB-SubCell"/>
</dbReference>
<evidence type="ECO:0000313" key="9">
    <source>
        <dbReference type="EMBL" id="GGF27336.1"/>
    </source>
</evidence>
<dbReference type="EMBL" id="BMGP01000003">
    <property type="protein sequence ID" value="GGF27336.1"/>
    <property type="molecule type" value="Genomic_DNA"/>
</dbReference>
<dbReference type="Proteomes" id="UP000598775">
    <property type="component" value="Unassembled WGS sequence"/>
</dbReference>
<feature type="transmembrane region" description="Helical" evidence="8">
    <location>
        <begin position="64"/>
        <end position="82"/>
    </location>
</feature>
<keyword evidence="10" id="KW-1185">Reference proteome</keyword>
<name>A0A917B7X9_9MICO</name>
<protein>
    <submittedName>
        <fullName evidence="9">AI-2E family transporter</fullName>
    </submittedName>
</protein>
<comment type="similarity">
    <text evidence="2">Belongs to the autoinducer-2 exporter (AI-2E) (TC 2.A.86) family.</text>
</comment>
<comment type="subcellular location">
    <subcellularLocation>
        <location evidence="1">Cell membrane</location>
        <topology evidence="1">Multi-pass membrane protein</topology>
    </subcellularLocation>
</comment>
<dbReference type="GO" id="GO:0055085">
    <property type="term" value="P:transmembrane transport"/>
    <property type="evidence" value="ECO:0007669"/>
    <property type="project" value="TreeGrafter"/>
</dbReference>
<evidence type="ECO:0000256" key="2">
    <source>
        <dbReference type="ARBA" id="ARBA00009773"/>
    </source>
</evidence>
<keyword evidence="3" id="KW-0813">Transport</keyword>
<keyword evidence="7 8" id="KW-0472">Membrane</keyword>
<sequence length="409" mass="43003">MSDSVEPTDRSSFFARRRAAVLKAQADQAAVQAAALARVVEDSAPASASADGIVPPAMMIAGAWAWRIVVIVAALAALLWVVSQFSLVVIPLLIAVILSALLVPFKNFLIRHHWPHWVAIVVPLLAVFVVIGALGLLVTTQITSGYDDLKAQSTAAYNSFIDTLKNGPLHLTDDQISSYIGQAWTAIQNDSAALFRGALSVGSTVGHVLTGVLLVLFSTLFILIDGKGIWSWLVRVFPKRARAAVDGAGLSGWNTLQSFIKVQILVAFVDAVGIGLGALILQVPLAIPIAVLVFLGSFIPVVGAVLTGALAVFIALIYNGWVVALIMLGVVLLVQQIEGHVLQPLVMGTAVKVHPLAVVLAVAGGSIIAGIPGAFFAVPFIAVLNVMIKYVASGVWHGKPEPKEPLLDA</sequence>
<feature type="transmembrane region" description="Helical" evidence="8">
    <location>
        <begin position="264"/>
        <end position="283"/>
    </location>
</feature>
<keyword evidence="4" id="KW-1003">Cell membrane</keyword>
<dbReference type="RefSeq" id="WP_188677808.1">
    <property type="nucleotide sequence ID" value="NZ_BMGP01000003.1"/>
</dbReference>
<dbReference type="PANTHER" id="PTHR21716:SF53">
    <property type="entry name" value="PERMEASE PERM-RELATED"/>
    <property type="match status" value="1"/>
</dbReference>
<evidence type="ECO:0000256" key="8">
    <source>
        <dbReference type="SAM" id="Phobius"/>
    </source>
</evidence>
<comment type="caution">
    <text evidence="9">The sequence shown here is derived from an EMBL/GenBank/DDBJ whole genome shotgun (WGS) entry which is preliminary data.</text>
</comment>
<accession>A0A917B7X9</accession>
<evidence type="ECO:0000256" key="1">
    <source>
        <dbReference type="ARBA" id="ARBA00004651"/>
    </source>
</evidence>
<gene>
    <name evidence="9" type="ORF">GCM10011399_20800</name>
</gene>
<reference evidence="9 10" key="1">
    <citation type="journal article" date="2014" name="Int. J. Syst. Evol. Microbiol.">
        <title>Complete genome sequence of Corynebacterium casei LMG S-19264T (=DSM 44701T), isolated from a smear-ripened cheese.</title>
        <authorList>
            <consortium name="US DOE Joint Genome Institute (JGI-PGF)"/>
            <person name="Walter F."/>
            <person name="Albersmeier A."/>
            <person name="Kalinowski J."/>
            <person name="Ruckert C."/>
        </authorList>
    </citation>
    <scope>NUCLEOTIDE SEQUENCE [LARGE SCALE GENOMIC DNA]</scope>
    <source>
        <strain evidence="9 10">CGMCC 1.12976</strain>
    </source>
</reference>
<organism evidence="9 10">
    <name type="scientific">Subtercola lobariae</name>
    <dbReference type="NCBI Taxonomy" id="1588641"/>
    <lineage>
        <taxon>Bacteria</taxon>
        <taxon>Bacillati</taxon>
        <taxon>Actinomycetota</taxon>
        <taxon>Actinomycetes</taxon>
        <taxon>Micrococcales</taxon>
        <taxon>Microbacteriaceae</taxon>
        <taxon>Subtercola</taxon>
    </lineage>
</organism>
<feature type="transmembrane region" description="Helical" evidence="8">
    <location>
        <begin position="204"/>
        <end position="224"/>
    </location>
</feature>
<dbReference type="InterPro" id="IPR002549">
    <property type="entry name" value="AI-2E-like"/>
</dbReference>
<evidence type="ECO:0000256" key="6">
    <source>
        <dbReference type="ARBA" id="ARBA00022989"/>
    </source>
</evidence>
<feature type="transmembrane region" description="Helical" evidence="8">
    <location>
        <begin position="320"/>
        <end position="337"/>
    </location>
</feature>